<feature type="domain" description="Ricin B lectin" evidence="2">
    <location>
        <begin position="31"/>
        <end position="167"/>
    </location>
</feature>
<feature type="signal peptide" evidence="1">
    <location>
        <begin position="1"/>
        <end position="22"/>
    </location>
</feature>
<sequence length="167" mass="17440">MRKILAALAAAAISLVGVTAGATSDASAAAASFQLIARHSGKCLSPAVGATGDGVAVIQVSCDGTANQRWYTNPVAPGVYEVRNAVSNRCLDLYGWVNADAVATIMWSCHGGTNQQWQITPNSAGFNEFRSRATGRCVDVAHGTPHDGTPVYQWGCHGGGNQQFRFS</sequence>
<dbReference type="Gene3D" id="2.80.10.50">
    <property type="match status" value="3"/>
</dbReference>
<evidence type="ECO:0000259" key="2">
    <source>
        <dbReference type="SMART" id="SM00458"/>
    </source>
</evidence>
<protein>
    <recommendedName>
        <fullName evidence="2">Ricin B lectin domain-containing protein</fullName>
    </recommendedName>
</protein>
<reference evidence="3 4" key="1">
    <citation type="submission" date="2019-07" db="EMBL/GenBank/DDBJ databases">
        <title>Lentzea xizangensis sp. nov., isolated from Qinghai-Tibetan Plateau Soils.</title>
        <authorList>
            <person name="Huang J."/>
        </authorList>
    </citation>
    <scope>NUCLEOTIDE SEQUENCE [LARGE SCALE GENOMIC DNA]</scope>
    <source>
        <strain evidence="3 4">FXJ1.1311</strain>
    </source>
</reference>
<comment type="caution">
    <text evidence="3">The sequence shown here is derived from an EMBL/GenBank/DDBJ whole genome shotgun (WGS) entry which is preliminary data.</text>
</comment>
<accession>A0A563ESN0</accession>
<keyword evidence="4" id="KW-1185">Reference proteome</keyword>
<feature type="chain" id="PRO_5021960225" description="Ricin B lectin domain-containing protein" evidence="1">
    <location>
        <begin position="23"/>
        <end position="167"/>
    </location>
</feature>
<dbReference type="EMBL" id="VOBR01000011">
    <property type="protein sequence ID" value="TWP50676.1"/>
    <property type="molecule type" value="Genomic_DNA"/>
</dbReference>
<name>A0A563ESN0_9PSEU</name>
<evidence type="ECO:0000256" key="1">
    <source>
        <dbReference type="SAM" id="SignalP"/>
    </source>
</evidence>
<dbReference type="RefSeq" id="WP_146353396.1">
    <property type="nucleotide sequence ID" value="NZ_VOBR01000011.1"/>
</dbReference>
<proteinExistence type="predicted"/>
<dbReference type="InterPro" id="IPR000772">
    <property type="entry name" value="Ricin_B_lectin"/>
</dbReference>
<dbReference type="SMART" id="SM00458">
    <property type="entry name" value="RICIN"/>
    <property type="match status" value="1"/>
</dbReference>
<dbReference type="PROSITE" id="PS50231">
    <property type="entry name" value="RICIN_B_LECTIN"/>
    <property type="match status" value="1"/>
</dbReference>
<dbReference type="SUPFAM" id="SSF50370">
    <property type="entry name" value="Ricin B-like lectins"/>
    <property type="match status" value="1"/>
</dbReference>
<keyword evidence="1" id="KW-0732">Signal</keyword>
<dbReference type="OrthoDB" id="5381276at2"/>
<gene>
    <name evidence="3" type="ORF">FKR81_18875</name>
</gene>
<dbReference type="InterPro" id="IPR035992">
    <property type="entry name" value="Ricin_B-like_lectins"/>
</dbReference>
<dbReference type="Proteomes" id="UP000316639">
    <property type="component" value="Unassembled WGS sequence"/>
</dbReference>
<evidence type="ECO:0000313" key="4">
    <source>
        <dbReference type="Proteomes" id="UP000316639"/>
    </source>
</evidence>
<organism evidence="3 4">
    <name type="scientific">Lentzea tibetensis</name>
    <dbReference type="NCBI Taxonomy" id="2591470"/>
    <lineage>
        <taxon>Bacteria</taxon>
        <taxon>Bacillati</taxon>
        <taxon>Actinomycetota</taxon>
        <taxon>Actinomycetes</taxon>
        <taxon>Pseudonocardiales</taxon>
        <taxon>Pseudonocardiaceae</taxon>
        <taxon>Lentzea</taxon>
    </lineage>
</organism>
<dbReference type="AlphaFoldDB" id="A0A563ESN0"/>
<dbReference type="Pfam" id="PF14200">
    <property type="entry name" value="RicinB_lectin_2"/>
    <property type="match status" value="1"/>
</dbReference>
<dbReference type="CDD" id="cd00161">
    <property type="entry name" value="beta-trefoil_Ricin-like"/>
    <property type="match status" value="1"/>
</dbReference>
<evidence type="ECO:0000313" key="3">
    <source>
        <dbReference type="EMBL" id="TWP50676.1"/>
    </source>
</evidence>